<dbReference type="GO" id="GO:0009253">
    <property type="term" value="P:peptidoglycan catabolic process"/>
    <property type="evidence" value="ECO:0007669"/>
    <property type="project" value="InterPro"/>
</dbReference>
<sequence length="265" mass="29945">MRIVVCAVLALAIVSSCGRSRAPEPEPIAAVPTYVPEKVISYPKFGDSDPHPWEGRTPYSYPVHGIDVSRWQGDIDWRTARAAGVSFAFIKATEGGDFLDPMFKTHLSGAKRAGMRYGAYHYYYFCRPAEEQAAWFIKNVPRDNRALPHVLDMEWTPHSKTCTLRPDGATVRAEAKKFLSILEKHYGRRPVVYSTVDFYRDTGIGKLKGTDFWLRSVAAHPRKTYPRSVWAFWQYTGTGIVPGITGPVDINVFRGSPESWARWAQ</sequence>
<evidence type="ECO:0000256" key="4">
    <source>
        <dbReference type="RuleBase" id="RU361176"/>
    </source>
</evidence>
<dbReference type="Gene3D" id="3.20.20.80">
    <property type="entry name" value="Glycosidases"/>
    <property type="match status" value="1"/>
</dbReference>
<dbReference type="RefSeq" id="WP_113822235.1">
    <property type="nucleotide sequence ID" value="NZ_QOCE01000011.1"/>
</dbReference>
<keyword evidence="5" id="KW-0732">Signal</keyword>
<evidence type="ECO:0000313" key="6">
    <source>
        <dbReference type="EMBL" id="RBW60685.1"/>
    </source>
</evidence>
<reference evidence="6 7" key="1">
    <citation type="submission" date="2018-07" db="EMBL/GenBank/DDBJ databases">
        <title>Modular assembly of carbohydrate-degrading microbial communities in the ocean.</title>
        <authorList>
            <person name="Enke T.N."/>
            <person name="Datta M.S."/>
            <person name="Schwartzman J.A."/>
            <person name="Cermak N."/>
            <person name="Schmitz D.A."/>
            <person name="Barrere J."/>
            <person name="Cordero O.X."/>
        </authorList>
    </citation>
    <scope>NUCLEOTIDE SEQUENCE [LARGE SCALE GENOMIC DNA]</scope>
    <source>
        <strain evidence="6 7">C3M10</strain>
    </source>
</reference>
<dbReference type="AlphaFoldDB" id="A0A366XBX6"/>
<dbReference type="PROSITE" id="PS51904">
    <property type="entry name" value="GLYCOSYL_HYDROL_F25_2"/>
    <property type="match status" value="1"/>
</dbReference>
<name>A0A366XBX6_9RHOB</name>
<dbReference type="PANTHER" id="PTHR34135:SF2">
    <property type="entry name" value="LYSOZYME"/>
    <property type="match status" value="1"/>
</dbReference>
<dbReference type="Proteomes" id="UP000252706">
    <property type="component" value="Unassembled WGS sequence"/>
</dbReference>
<dbReference type="PROSITE" id="PS00953">
    <property type="entry name" value="GLYCOSYL_HYDROL_F25_1"/>
    <property type="match status" value="1"/>
</dbReference>
<comment type="caution">
    <text evidence="6">The sequence shown here is derived from an EMBL/GenBank/DDBJ whole genome shotgun (WGS) entry which is preliminary data.</text>
</comment>
<accession>A0A366XBX6</accession>
<proteinExistence type="inferred from homology"/>
<dbReference type="CDD" id="cd06413">
    <property type="entry name" value="GH25_muramidase_1"/>
    <property type="match status" value="1"/>
</dbReference>
<dbReference type="GO" id="GO:0003796">
    <property type="term" value="F:lysozyme activity"/>
    <property type="evidence" value="ECO:0007669"/>
    <property type="project" value="UniProtKB-EC"/>
</dbReference>
<evidence type="ECO:0000313" key="7">
    <source>
        <dbReference type="Proteomes" id="UP000252706"/>
    </source>
</evidence>
<evidence type="ECO:0000256" key="1">
    <source>
        <dbReference type="ARBA" id="ARBA00010646"/>
    </source>
</evidence>
<dbReference type="PANTHER" id="PTHR34135">
    <property type="entry name" value="LYSOZYME"/>
    <property type="match status" value="1"/>
</dbReference>
<dbReference type="GO" id="GO:0016998">
    <property type="term" value="P:cell wall macromolecule catabolic process"/>
    <property type="evidence" value="ECO:0007669"/>
    <property type="project" value="InterPro"/>
</dbReference>
<organism evidence="6 7">
    <name type="scientific">Phaeobacter gallaeciensis</name>
    <dbReference type="NCBI Taxonomy" id="60890"/>
    <lineage>
        <taxon>Bacteria</taxon>
        <taxon>Pseudomonadati</taxon>
        <taxon>Pseudomonadota</taxon>
        <taxon>Alphaproteobacteria</taxon>
        <taxon>Rhodobacterales</taxon>
        <taxon>Roseobacteraceae</taxon>
        <taxon>Phaeobacter</taxon>
    </lineage>
</organism>
<evidence type="ECO:0000256" key="3">
    <source>
        <dbReference type="ARBA" id="ARBA00023295"/>
    </source>
</evidence>
<dbReference type="OrthoDB" id="9798192at2"/>
<evidence type="ECO:0000256" key="2">
    <source>
        <dbReference type="ARBA" id="ARBA00022801"/>
    </source>
</evidence>
<dbReference type="GO" id="GO:0016052">
    <property type="term" value="P:carbohydrate catabolic process"/>
    <property type="evidence" value="ECO:0007669"/>
    <property type="project" value="TreeGrafter"/>
</dbReference>
<evidence type="ECO:0000256" key="5">
    <source>
        <dbReference type="SAM" id="SignalP"/>
    </source>
</evidence>
<dbReference type="EMBL" id="QOCE01000011">
    <property type="protein sequence ID" value="RBW60685.1"/>
    <property type="molecule type" value="Genomic_DNA"/>
</dbReference>
<dbReference type="PROSITE" id="PS51257">
    <property type="entry name" value="PROKAR_LIPOPROTEIN"/>
    <property type="match status" value="1"/>
</dbReference>
<keyword evidence="3 4" id="KW-0326">Glycosidase</keyword>
<dbReference type="EC" id="3.2.1.17" evidence="4"/>
<dbReference type="InterPro" id="IPR017853">
    <property type="entry name" value="GH"/>
</dbReference>
<comment type="similarity">
    <text evidence="1 4">Belongs to the glycosyl hydrolase 25 family.</text>
</comment>
<feature type="chain" id="PRO_5016893135" description="Lysozyme" evidence="5">
    <location>
        <begin position="23"/>
        <end position="265"/>
    </location>
</feature>
<dbReference type="Pfam" id="PF01183">
    <property type="entry name" value="Glyco_hydro_25"/>
    <property type="match status" value="1"/>
</dbReference>
<comment type="catalytic activity">
    <reaction evidence="4">
        <text>Hydrolysis of (1-&gt;4)-beta-linkages between N-acetylmuramic acid and N-acetyl-D-glucosamine residues in a peptidoglycan and between N-acetyl-D-glucosamine residues in chitodextrins.</text>
        <dbReference type="EC" id="3.2.1.17"/>
    </reaction>
</comment>
<dbReference type="SUPFAM" id="SSF51445">
    <property type="entry name" value="(Trans)glycosidases"/>
    <property type="match status" value="1"/>
</dbReference>
<protein>
    <recommendedName>
        <fullName evidence="4">Lysozyme</fullName>
        <ecNumber evidence="4">3.2.1.17</ecNumber>
    </recommendedName>
</protein>
<dbReference type="SMART" id="SM00641">
    <property type="entry name" value="Glyco_25"/>
    <property type="match status" value="1"/>
</dbReference>
<keyword evidence="2 4" id="KW-0378">Hydrolase</keyword>
<gene>
    <name evidence="6" type="ORF">DS909_03340</name>
</gene>
<feature type="signal peptide" evidence="5">
    <location>
        <begin position="1"/>
        <end position="22"/>
    </location>
</feature>
<dbReference type="InterPro" id="IPR002053">
    <property type="entry name" value="Glyco_hydro_25"/>
</dbReference>
<dbReference type="InterPro" id="IPR008270">
    <property type="entry name" value="Glyco_hydro_25_AS"/>
</dbReference>
<dbReference type="InterPro" id="IPR018077">
    <property type="entry name" value="Glyco_hydro_fam25_subgr"/>
</dbReference>